<evidence type="ECO:0000313" key="1">
    <source>
        <dbReference type="EMBL" id="MFF5296383.1"/>
    </source>
</evidence>
<name>A0ABW6WSU8_9ACTN</name>
<dbReference type="EMBL" id="JBIAZU010000008">
    <property type="protein sequence ID" value="MFF5296383.1"/>
    <property type="molecule type" value="Genomic_DNA"/>
</dbReference>
<accession>A0ABW6WSU8</accession>
<sequence length="404" mass="41861">MHIGLSLLLAASSITWSTANSVATGDQDGPAIAMNRNGGVAVVWEDDRDTDDAANNNHSEIYLRYFLNGISVYEVELSPGGTSGTDWKHLTPDVGLDDRGNAVVVWADDPDGNGYFNIPYRVVSPTGTILGSGQANADSTGDQIRPRVAVDPDGTSGSATAVAFTVVWEDVQTTAVTIRAAGYTGATTKAYEKTASQTTGTHHRPDVAVGASGDATVVWEEDADANAFSNIGLTRLARANGAVLLSARTANVNGGGQQTQPAIAADYNGDFTVGWVSDHTGTSGVWERSFTSAGTARHADVEVAAGGAAPAIGIDDQANVAVGWTVGGLDGWARGLNPDGTVTGRLPAQALTQTTTGRQDQLMLAESAWGEIAVAYTDDNDGNTFDQVLLGQGATNDDGGWQLF</sequence>
<organism evidence="1 2">
    <name type="scientific">Paractinoplanes globisporus</name>
    <dbReference type="NCBI Taxonomy" id="113565"/>
    <lineage>
        <taxon>Bacteria</taxon>
        <taxon>Bacillati</taxon>
        <taxon>Actinomycetota</taxon>
        <taxon>Actinomycetes</taxon>
        <taxon>Micromonosporales</taxon>
        <taxon>Micromonosporaceae</taxon>
        <taxon>Paractinoplanes</taxon>
    </lineage>
</organism>
<dbReference type="Proteomes" id="UP001602245">
    <property type="component" value="Unassembled WGS sequence"/>
</dbReference>
<dbReference type="RefSeq" id="WP_020517152.1">
    <property type="nucleotide sequence ID" value="NZ_JBIAZU010000008.1"/>
</dbReference>
<evidence type="ECO:0000313" key="2">
    <source>
        <dbReference type="Proteomes" id="UP001602245"/>
    </source>
</evidence>
<reference evidence="1 2" key="1">
    <citation type="submission" date="2024-10" db="EMBL/GenBank/DDBJ databases">
        <title>The Natural Products Discovery Center: Release of the First 8490 Sequenced Strains for Exploring Actinobacteria Biosynthetic Diversity.</title>
        <authorList>
            <person name="Kalkreuter E."/>
            <person name="Kautsar S.A."/>
            <person name="Yang D."/>
            <person name="Bader C.D."/>
            <person name="Teijaro C.N."/>
            <person name="Fluegel L."/>
            <person name="Davis C.M."/>
            <person name="Simpson J.R."/>
            <person name="Lauterbach L."/>
            <person name="Steele A.D."/>
            <person name="Gui C."/>
            <person name="Meng S."/>
            <person name="Li G."/>
            <person name="Viehrig K."/>
            <person name="Ye F."/>
            <person name="Su P."/>
            <person name="Kiefer A.F."/>
            <person name="Nichols A."/>
            <person name="Cepeda A.J."/>
            <person name="Yan W."/>
            <person name="Fan B."/>
            <person name="Jiang Y."/>
            <person name="Adhikari A."/>
            <person name="Zheng C.-J."/>
            <person name="Schuster L."/>
            <person name="Cowan T.M."/>
            <person name="Smanski M.J."/>
            <person name="Chevrette M.G."/>
            <person name="De Carvalho L.P.S."/>
            <person name="Shen B."/>
        </authorList>
    </citation>
    <scope>NUCLEOTIDE SEQUENCE [LARGE SCALE GENOMIC DNA]</scope>
    <source>
        <strain evidence="1 2">NPDC000087</strain>
    </source>
</reference>
<comment type="caution">
    <text evidence="1">The sequence shown here is derived from an EMBL/GenBank/DDBJ whole genome shotgun (WGS) entry which is preliminary data.</text>
</comment>
<proteinExistence type="predicted"/>
<gene>
    <name evidence="1" type="ORF">ACFY35_43685</name>
</gene>
<keyword evidence="2" id="KW-1185">Reference proteome</keyword>
<protein>
    <submittedName>
        <fullName evidence="1">Uncharacterized protein</fullName>
    </submittedName>
</protein>